<feature type="compositionally biased region" description="Pro residues" evidence="1">
    <location>
        <begin position="49"/>
        <end position="59"/>
    </location>
</feature>
<proteinExistence type="predicted"/>
<name>A0ABD0LSI1_9CAEN</name>
<reference evidence="2 3" key="1">
    <citation type="journal article" date="2023" name="Sci. Data">
        <title>Genome assembly of the Korean intertidal mud-creeper Batillaria attramentaria.</title>
        <authorList>
            <person name="Patra A.K."/>
            <person name="Ho P.T."/>
            <person name="Jun S."/>
            <person name="Lee S.J."/>
            <person name="Kim Y."/>
            <person name="Won Y.J."/>
        </authorList>
    </citation>
    <scope>NUCLEOTIDE SEQUENCE [LARGE SCALE GENOMIC DNA]</scope>
    <source>
        <strain evidence="2">Wonlab-2016</strain>
    </source>
</reference>
<evidence type="ECO:0000313" key="2">
    <source>
        <dbReference type="EMBL" id="KAK7502245.1"/>
    </source>
</evidence>
<keyword evidence="3" id="KW-1185">Reference proteome</keyword>
<feature type="region of interest" description="Disordered" evidence="1">
    <location>
        <begin position="29"/>
        <end position="91"/>
    </location>
</feature>
<feature type="compositionally biased region" description="Pro residues" evidence="1">
    <location>
        <begin position="32"/>
        <end position="42"/>
    </location>
</feature>
<organism evidence="2 3">
    <name type="scientific">Batillaria attramentaria</name>
    <dbReference type="NCBI Taxonomy" id="370345"/>
    <lineage>
        <taxon>Eukaryota</taxon>
        <taxon>Metazoa</taxon>
        <taxon>Spiralia</taxon>
        <taxon>Lophotrochozoa</taxon>
        <taxon>Mollusca</taxon>
        <taxon>Gastropoda</taxon>
        <taxon>Caenogastropoda</taxon>
        <taxon>Sorbeoconcha</taxon>
        <taxon>Cerithioidea</taxon>
        <taxon>Batillariidae</taxon>
        <taxon>Batillaria</taxon>
    </lineage>
</organism>
<evidence type="ECO:0000256" key="1">
    <source>
        <dbReference type="SAM" id="MobiDB-lite"/>
    </source>
</evidence>
<feature type="compositionally biased region" description="Pro residues" evidence="1">
    <location>
        <begin position="66"/>
        <end position="82"/>
    </location>
</feature>
<dbReference type="EMBL" id="JACVVK020000027">
    <property type="protein sequence ID" value="KAK7502245.1"/>
    <property type="molecule type" value="Genomic_DNA"/>
</dbReference>
<comment type="caution">
    <text evidence="2">The sequence shown here is derived from an EMBL/GenBank/DDBJ whole genome shotgun (WGS) entry which is preliminary data.</text>
</comment>
<accession>A0ABD0LSI1</accession>
<gene>
    <name evidence="2" type="ORF">BaRGS_00006609</name>
</gene>
<protein>
    <submittedName>
        <fullName evidence="2">Uncharacterized protein</fullName>
    </submittedName>
</protein>
<sequence>MDKRLKISHNCMRSANIYRVHFTISFLDSTLPAPPDSNPHLPPLDSTLPAPPDSNPHLPPLDSTLPAPPDSNPHLPPPPPPSQSVDERGGEILKNGRKSLCRVFSSFLTAQVTLSLLVRIPPPPFPSQL</sequence>
<evidence type="ECO:0000313" key="3">
    <source>
        <dbReference type="Proteomes" id="UP001519460"/>
    </source>
</evidence>
<dbReference type="AlphaFoldDB" id="A0ABD0LSI1"/>
<dbReference type="Proteomes" id="UP001519460">
    <property type="component" value="Unassembled WGS sequence"/>
</dbReference>